<dbReference type="EMBL" id="BGPR01101767">
    <property type="protein sequence ID" value="GBM60809.1"/>
    <property type="molecule type" value="Genomic_DNA"/>
</dbReference>
<accession>A0A4Y2H5K0</accession>
<dbReference type="AlphaFoldDB" id="A0A4Y2H5K0"/>
<keyword evidence="5" id="KW-1185">Reference proteome</keyword>
<dbReference type="Proteomes" id="UP000499080">
    <property type="component" value="Unassembled WGS sequence"/>
</dbReference>
<reference evidence="1 5" key="1">
    <citation type="journal article" date="2019" name="Sci. Rep.">
        <title>Orb-weaving spider Araneus ventricosus genome elucidates the spidroin gene catalogue.</title>
        <authorList>
            <person name="Kono N."/>
            <person name="Nakamura H."/>
            <person name="Ohtoshi R."/>
            <person name="Moran D.A.P."/>
            <person name="Shinohara A."/>
            <person name="Yoshida Y."/>
            <person name="Fujiwara M."/>
            <person name="Mori M."/>
            <person name="Tomita M."/>
            <person name="Arakawa K."/>
        </authorList>
    </citation>
    <scope>NUCLEOTIDE SEQUENCE [LARGE SCALE GENOMIC DNA]</scope>
</reference>
<comment type="caution">
    <text evidence="1">The sequence shown here is derived from an EMBL/GenBank/DDBJ whole genome shotgun (WGS) entry which is preliminary data.</text>
</comment>
<evidence type="ECO:0000313" key="3">
    <source>
        <dbReference type="EMBL" id="GBM60809.1"/>
    </source>
</evidence>
<dbReference type="EMBL" id="BGPR01101765">
    <property type="protein sequence ID" value="GBM60802.1"/>
    <property type="molecule type" value="Genomic_DNA"/>
</dbReference>
<evidence type="ECO:0000313" key="2">
    <source>
        <dbReference type="EMBL" id="GBM60802.1"/>
    </source>
</evidence>
<proteinExistence type="predicted"/>
<evidence type="ECO:0000313" key="4">
    <source>
        <dbReference type="EMBL" id="GBM60870.1"/>
    </source>
</evidence>
<organism evidence="1 5">
    <name type="scientific">Araneus ventricosus</name>
    <name type="common">Orbweaver spider</name>
    <name type="synonym">Epeira ventricosa</name>
    <dbReference type="NCBI Taxonomy" id="182803"/>
    <lineage>
        <taxon>Eukaryota</taxon>
        <taxon>Metazoa</taxon>
        <taxon>Ecdysozoa</taxon>
        <taxon>Arthropoda</taxon>
        <taxon>Chelicerata</taxon>
        <taxon>Arachnida</taxon>
        <taxon>Araneae</taxon>
        <taxon>Araneomorphae</taxon>
        <taxon>Entelegynae</taxon>
        <taxon>Araneoidea</taxon>
        <taxon>Araneidae</taxon>
        <taxon>Araneus</taxon>
    </lineage>
</organism>
<evidence type="ECO:0000313" key="1">
    <source>
        <dbReference type="EMBL" id="GBM60797.1"/>
    </source>
</evidence>
<dbReference type="EMBL" id="BGPR01101763">
    <property type="protein sequence ID" value="GBM60797.1"/>
    <property type="molecule type" value="Genomic_DNA"/>
</dbReference>
<gene>
    <name evidence="4" type="ORF">AVEN_148178_1</name>
    <name evidence="1" type="ORF">AVEN_242745_1</name>
    <name evidence="2" type="ORF">AVEN_274495_1</name>
    <name evidence="3" type="ORF">AVEN_40871_1</name>
</gene>
<evidence type="ECO:0000313" key="5">
    <source>
        <dbReference type="Proteomes" id="UP000499080"/>
    </source>
</evidence>
<protein>
    <submittedName>
        <fullName evidence="1">Uncharacterized protein</fullName>
    </submittedName>
</protein>
<dbReference type="EMBL" id="BGPR01101779">
    <property type="protein sequence ID" value="GBM60870.1"/>
    <property type="molecule type" value="Genomic_DNA"/>
</dbReference>
<sequence length="86" mass="10089">MNTAPTRLEYMHNQTQRDCFTVLSAQLYNAARDQFRSYGCRRQESPHSRWSGAEIWRGECQLGCRPRLLTKRHIETSIPMTTRVTS</sequence>
<name>A0A4Y2H5K0_ARAVE</name>